<evidence type="ECO:0000313" key="4">
    <source>
        <dbReference type="EMBL" id="OGY30343.1"/>
    </source>
</evidence>
<dbReference type="Proteomes" id="UP000178068">
    <property type="component" value="Unassembled WGS sequence"/>
</dbReference>
<evidence type="ECO:0000256" key="1">
    <source>
        <dbReference type="SAM" id="MobiDB-lite"/>
    </source>
</evidence>
<name>A0A1G1WRJ0_9BACT</name>
<dbReference type="PANTHER" id="PTHR31157">
    <property type="entry name" value="SCP DOMAIN-CONTAINING PROTEIN"/>
    <property type="match status" value="1"/>
</dbReference>
<proteinExistence type="predicted"/>
<dbReference type="Pfam" id="PF00188">
    <property type="entry name" value="CAP"/>
    <property type="match status" value="1"/>
</dbReference>
<keyword evidence="2" id="KW-1133">Transmembrane helix</keyword>
<protein>
    <recommendedName>
        <fullName evidence="3">SCP domain-containing protein</fullName>
    </recommendedName>
</protein>
<dbReference type="CDD" id="cd05379">
    <property type="entry name" value="CAP_bacterial"/>
    <property type="match status" value="1"/>
</dbReference>
<dbReference type="InterPro" id="IPR035940">
    <property type="entry name" value="CAP_sf"/>
</dbReference>
<reference evidence="4 5" key="1">
    <citation type="journal article" date="2016" name="Nat. Commun.">
        <title>Thousands of microbial genomes shed light on interconnected biogeochemical processes in an aquifer system.</title>
        <authorList>
            <person name="Anantharaman K."/>
            <person name="Brown C.T."/>
            <person name="Hug L.A."/>
            <person name="Sharon I."/>
            <person name="Castelle C.J."/>
            <person name="Probst A.J."/>
            <person name="Thomas B.C."/>
            <person name="Singh A."/>
            <person name="Wilkins M.J."/>
            <person name="Karaoz U."/>
            <person name="Brodie E.L."/>
            <person name="Williams K.H."/>
            <person name="Hubbard S.S."/>
            <person name="Banfield J.F."/>
        </authorList>
    </citation>
    <scope>NUCLEOTIDE SEQUENCE [LARGE SCALE GENOMIC DNA]</scope>
</reference>
<dbReference type="SUPFAM" id="SSF55797">
    <property type="entry name" value="PR-1-like"/>
    <property type="match status" value="1"/>
</dbReference>
<keyword evidence="2" id="KW-0812">Transmembrane</keyword>
<keyword evidence="2" id="KW-0472">Membrane</keyword>
<dbReference type="PANTHER" id="PTHR31157:SF1">
    <property type="entry name" value="SCP DOMAIN-CONTAINING PROTEIN"/>
    <property type="match status" value="1"/>
</dbReference>
<organism evidence="4 5">
    <name type="scientific">Candidatus Woykebacteria bacterium RIFCSPHIGHO2_12_FULL_45_10</name>
    <dbReference type="NCBI Taxonomy" id="1802603"/>
    <lineage>
        <taxon>Bacteria</taxon>
        <taxon>Candidatus Woykeibacteriota</taxon>
    </lineage>
</organism>
<feature type="domain" description="SCP" evidence="3">
    <location>
        <begin position="39"/>
        <end position="158"/>
    </location>
</feature>
<feature type="transmembrane region" description="Helical" evidence="2">
    <location>
        <begin position="246"/>
        <end position="267"/>
    </location>
</feature>
<gene>
    <name evidence="4" type="ORF">A3F35_00755</name>
</gene>
<comment type="caution">
    <text evidence="4">The sequence shown here is derived from an EMBL/GenBank/DDBJ whole genome shotgun (WGS) entry which is preliminary data.</text>
</comment>
<dbReference type="AlphaFoldDB" id="A0A1G1WRJ0"/>
<feature type="compositionally biased region" description="Low complexity" evidence="1">
    <location>
        <begin position="205"/>
        <end position="219"/>
    </location>
</feature>
<sequence length="268" mass="28551">MLKRPILLFTSLLIIFNLSLLFASQNVQKVNADVGGLVGLINQYRIANGLGSLTEDQSLTNAACWLTADMATNNYFDHTDSLERDMASRLTAFGVTGGTRGENIASLMNQANSAQKIFDGWKDSPGHRANMLNPSFTRIGVGNAYRAANVTYYWVADFASGTASGSVNGCSTVNNPPPTPPAPKPSSPKSSPLPPQLNPVPNPEPTLTATSTPTTIISLLQKNTTKTTLPKEKSTSPQKNNGNETLILAGLVIVNLFLVVPILLVALL</sequence>
<evidence type="ECO:0000256" key="2">
    <source>
        <dbReference type="SAM" id="Phobius"/>
    </source>
</evidence>
<dbReference type="STRING" id="1802603.A3F35_00755"/>
<dbReference type="InterPro" id="IPR014044">
    <property type="entry name" value="CAP_dom"/>
</dbReference>
<dbReference type="EMBL" id="MHCZ01000007">
    <property type="protein sequence ID" value="OGY30343.1"/>
    <property type="molecule type" value="Genomic_DNA"/>
</dbReference>
<feature type="compositionally biased region" description="Pro residues" evidence="1">
    <location>
        <begin position="175"/>
        <end position="204"/>
    </location>
</feature>
<dbReference type="Gene3D" id="3.40.33.10">
    <property type="entry name" value="CAP"/>
    <property type="match status" value="1"/>
</dbReference>
<evidence type="ECO:0000313" key="5">
    <source>
        <dbReference type="Proteomes" id="UP000178068"/>
    </source>
</evidence>
<accession>A0A1G1WRJ0</accession>
<feature type="region of interest" description="Disordered" evidence="1">
    <location>
        <begin position="170"/>
        <end position="242"/>
    </location>
</feature>
<evidence type="ECO:0000259" key="3">
    <source>
        <dbReference type="Pfam" id="PF00188"/>
    </source>
</evidence>